<feature type="region of interest" description="Disordered" evidence="1">
    <location>
        <begin position="34"/>
        <end position="151"/>
    </location>
</feature>
<feature type="compositionally biased region" description="Basic and acidic residues" evidence="1">
    <location>
        <begin position="47"/>
        <end position="59"/>
    </location>
</feature>
<feature type="signal peptide" evidence="2">
    <location>
        <begin position="1"/>
        <end position="19"/>
    </location>
</feature>
<feature type="compositionally biased region" description="Basic and acidic residues" evidence="1">
    <location>
        <begin position="102"/>
        <end position="127"/>
    </location>
</feature>
<proteinExistence type="predicted"/>
<comment type="caution">
    <text evidence="3">The sequence shown here is derived from an EMBL/GenBank/DDBJ whole genome shotgun (WGS) entry which is preliminary data.</text>
</comment>
<protein>
    <submittedName>
        <fullName evidence="3">Uncharacterized protein</fullName>
    </submittedName>
</protein>
<keyword evidence="4" id="KW-1185">Reference proteome</keyword>
<evidence type="ECO:0000313" key="4">
    <source>
        <dbReference type="Proteomes" id="UP000078544"/>
    </source>
</evidence>
<dbReference type="Proteomes" id="UP000078544">
    <property type="component" value="Unassembled WGS sequence"/>
</dbReference>
<accession>A0A167ZQW9</accession>
<feature type="chain" id="PRO_5007895099" evidence="2">
    <location>
        <begin position="20"/>
        <end position="151"/>
    </location>
</feature>
<sequence>MVRFTSLLSLAIAAQGLIAAPAVAPIGQLDLYRRQAPPTATEPPAVPEKKTQPTKDRGKTKFANTPEGGTPRPGGKDRADREAQKIATGRPKPMCPADAELVEQKKAEQKKAKEEAEKAKLEAEKNKQVAQGNQEDCPEEVQDLPPDAPRK</sequence>
<reference evidence="3 4" key="1">
    <citation type="journal article" date="2016" name="Genome Biol. Evol.">
        <title>Divergent and convergent evolution of fungal pathogenicity.</title>
        <authorList>
            <person name="Shang Y."/>
            <person name="Xiao G."/>
            <person name="Zheng P."/>
            <person name="Cen K."/>
            <person name="Zhan S."/>
            <person name="Wang C."/>
        </authorList>
    </citation>
    <scope>NUCLEOTIDE SEQUENCE [LARGE SCALE GENOMIC DNA]</scope>
    <source>
        <strain evidence="3 4">RCEF 2490</strain>
    </source>
</reference>
<organism evidence="3 4">
    <name type="scientific">Moelleriella libera RCEF 2490</name>
    <dbReference type="NCBI Taxonomy" id="1081109"/>
    <lineage>
        <taxon>Eukaryota</taxon>
        <taxon>Fungi</taxon>
        <taxon>Dikarya</taxon>
        <taxon>Ascomycota</taxon>
        <taxon>Pezizomycotina</taxon>
        <taxon>Sordariomycetes</taxon>
        <taxon>Hypocreomycetidae</taxon>
        <taxon>Hypocreales</taxon>
        <taxon>Clavicipitaceae</taxon>
        <taxon>Moelleriella</taxon>
    </lineage>
</organism>
<evidence type="ECO:0000256" key="2">
    <source>
        <dbReference type="SAM" id="SignalP"/>
    </source>
</evidence>
<dbReference type="EMBL" id="AZGY01000014">
    <property type="protein sequence ID" value="KZZ92984.1"/>
    <property type="molecule type" value="Genomic_DNA"/>
</dbReference>
<keyword evidence="2" id="KW-0732">Signal</keyword>
<evidence type="ECO:0000256" key="1">
    <source>
        <dbReference type="SAM" id="MobiDB-lite"/>
    </source>
</evidence>
<dbReference type="AlphaFoldDB" id="A0A167ZQW9"/>
<feature type="compositionally biased region" description="Basic and acidic residues" evidence="1">
    <location>
        <begin position="74"/>
        <end position="84"/>
    </location>
</feature>
<name>A0A167ZQW9_9HYPO</name>
<gene>
    <name evidence="3" type="ORF">AAL_06016</name>
</gene>
<evidence type="ECO:0000313" key="3">
    <source>
        <dbReference type="EMBL" id="KZZ92984.1"/>
    </source>
</evidence>